<keyword evidence="3" id="KW-1185">Reference proteome</keyword>
<accession>A0A1K0GGX9</accession>
<proteinExistence type="predicted"/>
<dbReference type="AlphaFoldDB" id="A0A1K0GGX9"/>
<dbReference type="Proteomes" id="UP000182486">
    <property type="component" value="Unassembled WGS sequence"/>
</dbReference>
<evidence type="ECO:0000313" key="2">
    <source>
        <dbReference type="EMBL" id="OJF15893.1"/>
    </source>
</evidence>
<organism evidence="1 3">
    <name type="scientific">Couchioplanes caeruleus subsp. caeruleus</name>
    <dbReference type="NCBI Taxonomy" id="56427"/>
    <lineage>
        <taxon>Bacteria</taxon>
        <taxon>Bacillati</taxon>
        <taxon>Actinomycetota</taxon>
        <taxon>Actinomycetes</taxon>
        <taxon>Micromonosporales</taxon>
        <taxon>Micromonosporaceae</taxon>
        <taxon>Couchioplanes</taxon>
    </lineage>
</organism>
<evidence type="ECO:0000313" key="1">
    <source>
        <dbReference type="EMBL" id="OJF11470.1"/>
    </source>
</evidence>
<sequence>MRPSLTSVAESMLDLIAAAQRGLRQTAADLRQSADDYDRTDWSAAERQWSAAPGWSTPYDWRETDVATSSAATVGGSGAVLTLVPPPYVREAGEAEDNLKSLFGTINTMIEKLTGYDILGTVMPLLLGDWGALKRIARAYGELEVAWRAVAADLGEGMDVLSEHWDSSGSGTLGASRAFDYHLRSRWMKAFEALAQTADTMQQMCESMAAQYEHTVKGLLYTLTYFLSQIKKGLGKIMVATNWAKLAAALYGVVSSLYDLVVDGVKLAVEQVQMLIEGFEMISATVVMLRHQMDGDFDALKAG</sequence>
<dbReference type="EMBL" id="MEIA01000325">
    <property type="protein sequence ID" value="OJF11470.1"/>
    <property type="molecule type" value="Genomic_DNA"/>
</dbReference>
<reference evidence="1 3" key="1">
    <citation type="submission" date="2016-09" db="EMBL/GenBank/DDBJ databases">
        <title>Couchioplanes caeruleus draft genome sequence.</title>
        <authorList>
            <person name="Sheehan J."/>
            <person name="Caffrey P."/>
        </authorList>
    </citation>
    <scope>NUCLEOTIDE SEQUENCE [LARGE SCALE GENOMIC DNA]</scope>
    <source>
        <strain evidence="1 3">DSM 43634</strain>
    </source>
</reference>
<comment type="caution">
    <text evidence="1">The sequence shown here is derived from an EMBL/GenBank/DDBJ whole genome shotgun (WGS) entry which is preliminary data.</text>
</comment>
<name>A0A1K0GGX9_9ACTN</name>
<protein>
    <submittedName>
        <fullName evidence="1">Uncharacterized protein</fullName>
    </submittedName>
</protein>
<dbReference type="EMBL" id="MEIA01000007">
    <property type="protein sequence ID" value="OJF15893.1"/>
    <property type="molecule type" value="Genomic_DNA"/>
</dbReference>
<evidence type="ECO:0000313" key="3">
    <source>
        <dbReference type="Proteomes" id="UP000182486"/>
    </source>
</evidence>
<gene>
    <name evidence="2" type="ORF">BG844_01240</name>
    <name evidence="1" type="ORF">BG844_26150</name>
</gene>